<gene>
    <name evidence="1" type="ORF">CEXT_135891</name>
</gene>
<dbReference type="AlphaFoldDB" id="A0AAV4MBL4"/>
<accession>A0AAV4MBL4</accession>
<sequence length="122" mass="14117">MSETKALRDKSASRLNPINHVYVLLRGERMQLFINGSSRFISPFLFPGNAEYFLHELPFHFEVRVNMKLKLWVGDGEGKIKQKDGIPNGESFTIRRDYKRVIGEIFVFQALKNAFVSAVFHL</sequence>
<name>A0AAV4MBL4_CAEEX</name>
<evidence type="ECO:0000313" key="1">
    <source>
        <dbReference type="EMBL" id="GIX69542.1"/>
    </source>
</evidence>
<dbReference type="EMBL" id="BPLR01002063">
    <property type="protein sequence ID" value="GIX69542.1"/>
    <property type="molecule type" value="Genomic_DNA"/>
</dbReference>
<organism evidence="1 2">
    <name type="scientific">Caerostris extrusa</name>
    <name type="common">Bark spider</name>
    <name type="synonym">Caerostris bankana</name>
    <dbReference type="NCBI Taxonomy" id="172846"/>
    <lineage>
        <taxon>Eukaryota</taxon>
        <taxon>Metazoa</taxon>
        <taxon>Ecdysozoa</taxon>
        <taxon>Arthropoda</taxon>
        <taxon>Chelicerata</taxon>
        <taxon>Arachnida</taxon>
        <taxon>Araneae</taxon>
        <taxon>Araneomorphae</taxon>
        <taxon>Entelegynae</taxon>
        <taxon>Araneoidea</taxon>
        <taxon>Araneidae</taxon>
        <taxon>Caerostris</taxon>
    </lineage>
</organism>
<keyword evidence="2" id="KW-1185">Reference proteome</keyword>
<protein>
    <recommendedName>
        <fullName evidence="3">Galectin</fullName>
    </recommendedName>
</protein>
<dbReference type="Proteomes" id="UP001054945">
    <property type="component" value="Unassembled WGS sequence"/>
</dbReference>
<reference evidence="1 2" key="1">
    <citation type="submission" date="2021-06" db="EMBL/GenBank/DDBJ databases">
        <title>Caerostris extrusa draft genome.</title>
        <authorList>
            <person name="Kono N."/>
            <person name="Arakawa K."/>
        </authorList>
    </citation>
    <scope>NUCLEOTIDE SEQUENCE [LARGE SCALE GENOMIC DNA]</scope>
</reference>
<evidence type="ECO:0000313" key="2">
    <source>
        <dbReference type="Proteomes" id="UP001054945"/>
    </source>
</evidence>
<comment type="caution">
    <text evidence="1">The sequence shown here is derived from an EMBL/GenBank/DDBJ whole genome shotgun (WGS) entry which is preliminary data.</text>
</comment>
<proteinExistence type="predicted"/>
<evidence type="ECO:0008006" key="3">
    <source>
        <dbReference type="Google" id="ProtNLM"/>
    </source>
</evidence>